<dbReference type="InterPro" id="IPR003382">
    <property type="entry name" value="Flavoprotein"/>
</dbReference>
<keyword evidence="1 5" id="KW-0637">Prenyltransferase</keyword>
<dbReference type="Pfam" id="PF02441">
    <property type="entry name" value="Flavoprotein"/>
    <property type="match status" value="1"/>
</dbReference>
<feature type="binding site" evidence="5">
    <location>
        <position position="155"/>
    </location>
    <ligand>
        <name>dimethylallyl phosphate</name>
        <dbReference type="ChEBI" id="CHEBI:88052"/>
    </ligand>
</feature>
<keyword evidence="2 5" id="KW-0285">Flavoprotein</keyword>
<feature type="domain" description="Flavoprotein" evidence="6">
    <location>
        <begin position="4"/>
        <end position="174"/>
    </location>
</feature>
<dbReference type="EC" id="2.5.1.129" evidence="5"/>
<proteinExistence type="inferred from homology"/>
<comment type="caution">
    <text evidence="7">The sequence shown here is derived from an EMBL/GenBank/DDBJ whole genome shotgun (WGS) entry which is preliminary data.</text>
</comment>
<evidence type="ECO:0000313" key="8">
    <source>
        <dbReference type="Proteomes" id="UP000295807"/>
    </source>
</evidence>
<keyword evidence="4 5" id="KW-0808">Transferase</keyword>
<keyword evidence="3 5" id="KW-0288">FMN</keyword>
<feature type="binding site" evidence="5">
    <location>
        <position position="125"/>
    </location>
    <ligand>
        <name>FMN</name>
        <dbReference type="ChEBI" id="CHEBI:58210"/>
    </ligand>
</feature>
<evidence type="ECO:0000256" key="4">
    <source>
        <dbReference type="ARBA" id="ARBA00022679"/>
    </source>
</evidence>
<dbReference type="Gene3D" id="3.40.50.1950">
    <property type="entry name" value="Flavin prenyltransferase-like"/>
    <property type="match status" value="1"/>
</dbReference>
<feature type="binding site" evidence="5">
    <location>
        <begin position="12"/>
        <end position="14"/>
    </location>
    <ligand>
        <name>FMN</name>
        <dbReference type="ChEBI" id="CHEBI:58210"/>
    </ligand>
</feature>
<comment type="function">
    <text evidence="5">Flavin prenyltransferase that catalyzes the synthesis of the prenylated FMN cofactor (prenyl-FMN) for 4-hydroxy-3-polyprenylbenzoic acid decarboxylase UbiD. The prenyltransferase is metal-independent and links a dimethylallyl moiety from dimethylallyl monophosphate (DMAP) to the flavin N5 and C6 atoms of FMN.</text>
</comment>
<dbReference type="HAMAP" id="MF_01984">
    <property type="entry name" value="ubiX_pad"/>
    <property type="match status" value="1"/>
</dbReference>
<dbReference type="GO" id="GO:0106141">
    <property type="term" value="F:flavin prenyltransferase activity"/>
    <property type="evidence" value="ECO:0007669"/>
    <property type="project" value="UniProtKB-EC"/>
</dbReference>
<dbReference type="NCBIfam" id="TIGR00421">
    <property type="entry name" value="ubiX_pad"/>
    <property type="match status" value="1"/>
</dbReference>
<protein>
    <recommendedName>
        <fullName evidence="5">Flavin prenyltransferase UbiX</fullName>
        <ecNumber evidence="5">2.5.1.129</ecNumber>
    </recommendedName>
</protein>
<dbReference type="OrthoDB" id="9781577at2"/>
<dbReference type="RefSeq" id="WP_132129909.1">
    <property type="nucleotide sequence ID" value="NZ_CP042432.1"/>
</dbReference>
<sequence length="187" mass="20118">MSGKKVVIAVTGASGAIYAKVLLDKIAGLGQQVEEAGLIMSDNARTVWEYELSNRSYADYPFTVYDKNDFNAPFASGSARFDTMIVAPCSMGTLARIATGVSNDLLTRAADVILKERRKLILVVRDTPFSLIHINNMKTVAEAGGIICPANPSFYSKPSGFEALAATVIDRALDLAGFEQASFRWGA</sequence>
<feature type="binding site" evidence="5">
    <location>
        <position position="171"/>
    </location>
    <ligand>
        <name>dimethylallyl phosphate</name>
        <dbReference type="ChEBI" id="CHEBI:88052"/>
    </ligand>
</feature>
<comment type="similarity">
    <text evidence="5">Belongs to the UbiX/PAD1 family.</text>
</comment>
<evidence type="ECO:0000256" key="5">
    <source>
        <dbReference type="HAMAP-Rule" id="MF_01984"/>
    </source>
</evidence>
<feature type="binding site" evidence="5">
    <location>
        <begin position="90"/>
        <end position="93"/>
    </location>
    <ligand>
        <name>FMN</name>
        <dbReference type="ChEBI" id="CHEBI:58210"/>
    </ligand>
</feature>
<name>A0A4R3KP04_9SPHI</name>
<reference evidence="7 8" key="1">
    <citation type="submission" date="2019-03" db="EMBL/GenBank/DDBJ databases">
        <title>Genomic Encyclopedia of Type Strains, Phase IV (KMG-IV): sequencing the most valuable type-strain genomes for metagenomic binning, comparative biology and taxonomic classification.</title>
        <authorList>
            <person name="Goeker M."/>
        </authorList>
    </citation>
    <scope>NUCLEOTIDE SEQUENCE [LARGE SCALE GENOMIC DNA]</scope>
    <source>
        <strain evidence="7 8">DSM 21100</strain>
    </source>
</reference>
<evidence type="ECO:0000313" key="7">
    <source>
        <dbReference type="EMBL" id="TCS86104.1"/>
    </source>
</evidence>
<evidence type="ECO:0000256" key="3">
    <source>
        <dbReference type="ARBA" id="ARBA00022643"/>
    </source>
</evidence>
<evidence type="ECO:0000259" key="6">
    <source>
        <dbReference type="Pfam" id="PF02441"/>
    </source>
</evidence>
<gene>
    <name evidence="5" type="primary">ubiX</name>
    <name evidence="7" type="ORF">EDD80_109134</name>
</gene>
<evidence type="ECO:0000256" key="2">
    <source>
        <dbReference type="ARBA" id="ARBA00022630"/>
    </source>
</evidence>
<comment type="catalytic activity">
    <reaction evidence="5">
        <text>dimethylallyl phosphate + FMNH2 = prenylated FMNH2 + phosphate</text>
        <dbReference type="Rhea" id="RHEA:37743"/>
        <dbReference type="ChEBI" id="CHEBI:43474"/>
        <dbReference type="ChEBI" id="CHEBI:57618"/>
        <dbReference type="ChEBI" id="CHEBI:87467"/>
        <dbReference type="ChEBI" id="CHEBI:88052"/>
        <dbReference type="EC" id="2.5.1.129"/>
    </reaction>
</comment>
<keyword evidence="8" id="KW-1185">Reference proteome</keyword>
<feature type="binding site" evidence="5">
    <location>
        <position position="41"/>
    </location>
    <ligand>
        <name>FMN</name>
        <dbReference type="ChEBI" id="CHEBI:58210"/>
    </ligand>
</feature>
<dbReference type="SUPFAM" id="SSF52507">
    <property type="entry name" value="Homo-oligomeric flavin-containing Cys decarboxylases, HFCD"/>
    <property type="match status" value="1"/>
</dbReference>
<dbReference type="AlphaFoldDB" id="A0A4R3KP04"/>
<dbReference type="EMBL" id="SMAD01000009">
    <property type="protein sequence ID" value="TCS86104.1"/>
    <property type="molecule type" value="Genomic_DNA"/>
</dbReference>
<accession>A0A4R3KP04</accession>
<dbReference type="InterPro" id="IPR004507">
    <property type="entry name" value="UbiX-like"/>
</dbReference>
<dbReference type="InterPro" id="IPR036551">
    <property type="entry name" value="Flavin_trans-like"/>
</dbReference>
<evidence type="ECO:0000256" key="1">
    <source>
        <dbReference type="ARBA" id="ARBA00022602"/>
    </source>
</evidence>
<comment type="caution">
    <text evidence="5">Lacks conserved residue(s) required for the propagation of feature annotation.</text>
</comment>
<organism evidence="7 8">
    <name type="scientific">Anseongella ginsenosidimutans</name>
    <dbReference type="NCBI Taxonomy" id="496056"/>
    <lineage>
        <taxon>Bacteria</taxon>
        <taxon>Pseudomonadati</taxon>
        <taxon>Bacteroidota</taxon>
        <taxon>Sphingobacteriia</taxon>
        <taxon>Sphingobacteriales</taxon>
        <taxon>Sphingobacteriaceae</taxon>
        <taxon>Anseongella</taxon>
    </lineage>
</organism>
<dbReference type="Proteomes" id="UP000295807">
    <property type="component" value="Unassembled WGS sequence"/>
</dbReference>